<dbReference type="Proteomes" id="UP000247973">
    <property type="component" value="Unassembled WGS sequence"/>
</dbReference>
<dbReference type="EMBL" id="QICL01000020">
    <property type="protein sequence ID" value="PXV62332.1"/>
    <property type="molecule type" value="Genomic_DNA"/>
</dbReference>
<dbReference type="GO" id="GO:0005975">
    <property type="term" value="P:carbohydrate metabolic process"/>
    <property type="evidence" value="ECO:0007669"/>
    <property type="project" value="UniProtKB-ARBA"/>
</dbReference>
<dbReference type="PANTHER" id="PTHR35332">
    <property type="entry name" value="REGULATION OF ENOLASE PROTEIN 1"/>
    <property type="match status" value="1"/>
</dbReference>
<proteinExistence type="predicted"/>
<keyword evidence="2" id="KW-1185">Reference proteome</keyword>
<evidence type="ECO:0008006" key="3">
    <source>
        <dbReference type="Google" id="ProtNLM"/>
    </source>
</evidence>
<dbReference type="InterPro" id="IPR009784">
    <property type="entry name" value="DUF1349"/>
</dbReference>
<reference evidence="1 2" key="1">
    <citation type="submission" date="2018-03" db="EMBL/GenBank/DDBJ databases">
        <title>Genomic Encyclopedia of Archaeal and Bacterial Type Strains, Phase II (KMG-II): from individual species to whole genera.</title>
        <authorList>
            <person name="Goeker M."/>
        </authorList>
    </citation>
    <scope>NUCLEOTIDE SEQUENCE [LARGE SCALE GENOMIC DNA]</scope>
    <source>
        <strain evidence="1 2">DSM 100214</strain>
    </source>
</reference>
<comment type="caution">
    <text evidence="1">The sequence shown here is derived from an EMBL/GenBank/DDBJ whole genome shotgun (WGS) entry which is preliminary data.</text>
</comment>
<dbReference type="GO" id="GO:0004553">
    <property type="term" value="F:hydrolase activity, hydrolyzing O-glycosyl compounds"/>
    <property type="evidence" value="ECO:0007669"/>
    <property type="project" value="UniProtKB-ARBA"/>
</dbReference>
<organism evidence="1 2">
    <name type="scientific">Dysgonomonas alginatilytica</name>
    <dbReference type="NCBI Taxonomy" id="1605892"/>
    <lineage>
        <taxon>Bacteria</taxon>
        <taxon>Pseudomonadati</taxon>
        <taxon>Bacteroidota</taxon>
        <taxon>Bacteroidia</taxon>
        <taxon>Bacteroidales</taxon>
        <taxon>Dysgonomonadaceae</taxon>
        <taxon>Dysgonomonas</taxon>
    </lineage>
</organism>
<dbReference type="Gene3D" id="2.60.120.200">
    <property type="match status" value="1"/>
</dbReference>
<dbReference type="PANTHER" id="PTHR35332:SF2">
    <property type="entry name" value="REGULATION OF ENOLASE PROTEIN 1"/>
    <property type="match status" value="1"/>
</dbReference>
<evidence type="ECO:0000313" key="1">
    <source>
        <dbReference type="EMBL" id="PXV62332.1"/>
    </source>
</evidence>
<protein>
    <recommendedName>
        <fullName evidence="3">DUF1349 domain-containing protein</fullName>
    </recommendedName>
</protein>
<dbReference type="SUPFAM" id="SSF49899">
    <property type="entry name" value="Concanavalin A-like lectins/glucanases"/>
    <property type="match status" value="1"/>
</dbReference>
<dbReference type="AlphaFoldDB" id="A0A2V3PT46"/>
<name>A0A2V3PT46_9BACT</name>
<gene>
    <name evidence="1" type="ORF">CLV62_12019</name>
</gene>
<sequence length="240" mass="27083">MAFLCFTTIYNTQYLNAMRKLLIPFICFSCCIQLCIAQSDQKKVEISSIPKEISWVNTPLNWNVSGNTFTLNAGKGSRLFVDPQGLSRADTAPMALFTPDETFLFSCKVSVKFKSVFDAGVLMIYGNTNQWAKLCFEYSPQYKPMVVTVVNNEFSDDSNNEVIPKEEVYLRIAGLGNGAYAFHYSTDGKYWNMARYFYLNPASNLKIGFLSQSPKGESFESVFSDISYSVKKLNDIRSGE</sequence>
<dbReference type="Pfam" id="PF07081">
    <property type="entry name" value="DUF1349"/>
    <property type="match status" value="1"/>
</dbReference>
<accession>A0A2V3PT46</accession>
<dbReference type="InterPro" id="IPR013320">
    <property type="entry name" value="ConA-like_dom_sf"/>
</dbReference>
<dbReference type="OrthoDB" id="9808724at2"/>
<evidence type="ECO:0000313" key="2">
    <source>
        <dbReference type="Proteomes" id="UP000247973"/>
    </source>
</evidence>